<dbReference type="InterPro" id="IPR025709">
    <property type="entry name" value="Leu_tRNA-synth_edit"/>
</dbReference>
<dbReference type="PANTHER" id="PTHR43740:SF2">
    <property type="entry name" value="LEUCINE--TRNA LIGASE, MITOCHONDRIAL"/>
    <property type="match status" value="1"/>
</dbReference>
<evidence type="ECO:0000259" key="13">
    <source>
        <dbReference type="Pfam" id="PF09334"/>
    </source>
</evidence>
<feature type="domain" description="Leucyl-tRNA synthetase editing" evidence="14">
    <location>
        <begin position="289"/>
        <end position="488"/>
    </location>
</feature>
<dbReference type="InterPro" id="IPR013155">
    <property type="entry name" value="M/V/L/I-tRNA-synth_anticd-bd"/>
</dbReference>
<dbReference type="Pfam" id="PF08264">
    <property type="entry name" value="Anticodon_1"/>
    <property type="match status" value="1"/>
</dbReference>
<evidence type="ECO:0000256" key="9">
    <source>
        <dbReference type="HAMAP-Rule" id="MF_00049"/>
    </source>
</evidence>
<evidence type="ECO:0000256" key="1">
    <source>
        <dbReference type="ARBA" id="ARBA00005594"/>
    </source>
</evidence>
<proteinExistence type="inferred from homology"/>
<keyword evidence="6 9" id="KW-0648">Protein biosynthesis</keyword>
<dbReference type="InterPro" id="IPR002302">
    <property type="entry name" value="Leu-tRNA-ligase"/>
</dbReference>
<evidence type="ECO:0000313" key="15">
    <source>
        <dbReference type="EMBL" id="GIJ21390.1"/>
    </source>
</evidence>
<dbReference type="Gene3D" id="3.90.740.10">
    <property type="entry name" value="Valyl/Leucyl/Isoleucyl-tRNA synthetase, editing domain"/>
    <property type="match status" value="1"/>
</dbReference>
<keyword evidence="5 9" id="KW-0067">ATP-binding</keyword>
<comment type="subcellular location">
    <subcellularLocation>
        <location evidence="9">Cytoplasm</location>
    </subcellularLocation>
</comment>
<evidence type="ECO:0000256" key="3">
    <source>
        <dbReference type="ARBA" id="ARBA00022598"/>
    </source>
</evidence>
<evidence type="ECO:0000256" key="11">
    <source>
        <dbReference type="SAM" id="MobiDB-lite"/>
    </source>
</evidence>
<dbReference type="RefSeq" id="WP_203996875.1">
    <property type="nucleotide sequence ID" value="NZ_BOPB01000009.1"/>
</dbReference>
<dbReference type="SUPFAM" id="SSF52374">
    <property type="entry name" value="Nucleotidylyl transferase"/>
    <property type="match status" value="1"/>
</dbReference>
<dbReference type="PROSITE" id="PS00178">
    <property type="entry name" value="AA_TRNA_LIGASE_I"/>
    <property type="match status" value="1"/>
</dbReference>
<feature type="short sequence motif" description="'KMSKS' region" evidence="9">
    <location>
        <begin position="716"/>
        <end position="720"/>
    </location>
</feature>
<dbReference type="Gene3D" id="3.40.50.620">
    <property type="entry name" value="HUPs"/>
    <property type="match status" value="3"/>
</dbReference>
<dbReference type="Pfam" id="PF09334">
    <property type="entry name" value="tRNA-synt_1g"/>
    <property type="match status" value="1"/>
</dbReference>
<feature type="binding site" evidence="9">
    <location>
        <position position="719"/>
    </location>
    <ligand>
        <name>ATP</name>
        <dbReference type="ChEBI" id="CHEBI:30616"/>
    </ligand>
</feature>
<evidence type="ECO:0000256" key="7">
    <source>
        <dbReference type="ARBA" id="ARBA00023146"/>
    </source>
</evidence>
<dbReference type="SUPFAM" id="SSF47323">
    <property type="entry name" value="Anticodon-binding domain of a subclass of class I aminoacyl-tRNA synthetases"/>
    <property type="match status" value="1"/>
</dbReference>
<dbReference type="NCBIfam" id="TIGR00396">
    <property type="entry name" value="leuS_bact"/>
    <property type="match status" value="1"/>
</dbReference>
<evidence type="ECO:0000256" key="2">
    <source>
        <dbReference type="ARBA" id="ARBA00022490"/>
    </source>
</evidence>
<protein>
    <recommendedName>
        <fullName evidence="9">Leucine--tRNA ligase</fullName>
        <ecNumber evidence="9">6.1.1.4</ecNumber>
    </recommendedName>
    <alternativeName>
        <fullName evidence="9">Leucyl-tRNA synthetase</fullName>
        <shortName evidence="9">LeuRS</shortName>
    </alternativeName>
</protein>
<dbReference type="Gene3D" id="1.10.730.10">
    <property type="entry name" value="Isoleucyl-tRNA Synthetase, Domain 1"/>
    <property type="match status" value="1"/>
</dbReference>
<dbReference type="InterPro" id="IPR009008">
    <property type="entry name" value="Val/Leu/Ile-tRNA-synth_edit"/>
</dbReference>
<evidence type="ECO:0000313" key="16">
    <source>
        <dbReference type="Proteomes" id="UP000643165"/>
    </source>
</evidence>
<dbReference type="InterPro" id="IPR015413">
    <property type="entry name" value="Methionyl/Leucyl_tRNA_Synth"/>
</dbReference>
<dbReference type="EC" id="6.1.1.4" evidence="9"/>
<comment type="catalytic activity">
    <reaction evidence="8 9">
        <text>tRNA(Leu) + L-leucine + ATP = L-leucyl-tRNA(Leu) + AMP + diphosphate</text>
        <dbReference type="Rhea" id="RHEA:11688"/>
        <dbReference type="Rhea" id="RHEA-COMP:9613"/>
        <dbReference type="Rhea" id="RHEA-COMP:9622"/>
        <dbReference type="ChEBI" id="CHEBI:30616"/>
        <dbReference type="ChEBI" id="CHEBI:33019"/>
        <dbReference type="ChEBI" id="CHEBI:57427"/>
        <dbReference type="ChEBI" id="CHEBI:78442"/>
        <dbReference type="ChEBI" id="CHEBI:78494"/>
        <dbReference type="ChEBI" id="CHEBI:456215"/>
        <dbReference type="EC" id="6.1.1.4"/>
    </reaction>
</comment>
<evidence type="ECO:0000259" key="12">
    <source>
        <dbReference type="Pfam" id="PF08264"/>
    </source>
</evidence>
<dbReference type="HAMAP" id="MF_00049_B">
    <property type="entry name" value="Leu_tRNA_synth_B"/>
    <property type="match status" value="1"/>
</dbReference>
<dbReference type="InterPro" id="IPR014729">
    <property type="entry name" value="Rossmann-like_a/b/a_fold"/>
</dbReference>
<feature type="region of interest" description="Disordered" evidence="11">
    <location>
        <begin position="543"/>
        <end position="564"/>
    </location>
</feature>
<accession>A0ABQ4ITZ2</accession>
<keyword evidence="2 9" id="KW-0963">Cytoplasm</keyword>
<evidence type="ECO:0000259" key="14">
    <source>
        <dbReference type="Pfam" id="PF13603"/>
    </source>
</evidence>
<dbReference type="GO" id="GO:0016874">
    <property type="term" value="F:ligase activity"/>
    <property type="evidence" value="ECO:0007669"/>
    <property type="project" value="UniProtKB-KW"/>
</dbReference>
<comment type="caution">
    <text evidence="9">Lacks conserved residue(s) required for the propagation of feature annotation.</text>
</comment>
<dbReference type="PRINTS" id="PR00985">
    <property type="entry name" value="TRNASYNTHLEU"/>
</dbReference>
<evidence type="ECO:0000256" key="6">
    <source>
        <dbReference type="ARBA" id="ARBA00022917"/>
    </source>
</evidence>
<evidence type="ECO:0000256" key="5">
    <source>
        <dbReference type="ARBA" id="ARBA00022840"/>
    </source>
</evidence>
<comment type="caution">
    <text evidence="15">The sequence shown here is derived from an EMBL/GenBank/DDBJ whole genome shotgun (WGS) entry which is preliminary data.</text>
</comment>
<keyword evidence="4 9" id="KW-0547">Nucleotide-binding</keyword>
<keyword evidence="3 9" id="KW-0436">Ligase</keyword>
<keyword evidence="7 9" id="KW-0030">Aminoacyl-tRNA synthetase</keyword>
<dbReference type="InterPro" id="IPR009080">
    <property type="entry name" value="tRNAsynth_Ia_anticodon-bd"/>
</dbReference>
<sequence length="941" mass="105248">MTEAEVPPFRYTAALADEIERRWQDRWEREGSFHAPNPSGPLADPGHPRSGAEKLYVLDMFPYPSGAGLHVGHPLGYIGTDCFARYQRMAGRNVLHAMGFDAFGLPAEQYAVQTGTHPRTTTEANIERYRAQLRRLGLAHDQRRSVATIDTDFYRWTQWIFLQIFNSWYDREAGRARPISELIAEFAGGVRRTPDGRPWAELSPAEQRAIVDDHRLAYVSQAPVNWCPGLGTVLANEEVTADGRSERGNFPVFKRNLKQWMMRITAYGDRLLDDLDKLDWPEPIKLMQRNWIGRSQGAHIEFPTPAAPVRVFTTRPDTVFGATYMVLAPEHELVDTLMPATWPEGARDAWTGGHANPREAVEAYRKMAAAKTDVERQAETKEKTGVFTGAYATNPVTGNQIPIFIADYVLAGYGTGAIMAVPAQDERDWEFAEVFELPIVRTVQPPEGFDGKAYTGEGLAINSAAPDRDLDLNGLGVADAKARIIAWLEETGNGQGAVTYRLRDWLFSRQRYWGEPFPIVYDADGTAIALPEEMLPVELPEVDDFSPRTFDPQDADSDPETPLSRRRDWVEVELDLGDGPKRYTRETNVMPQWAGSCWYELRYLDPTNGDRFVDADNERYWMGPRAEGDCGGVDLYVGGAEHAVLHLLYARFWHKVLYDLGHVSSFEPFRKLFNQGYIQAYAYTDARGAYVPAEEVAERDGGFFLGDVQVNREYGKMGKSLKNVVTPDEMCAAYGADTFRVYEMSMGPLEVSRPWETRAVVGSYRFLQRVWRAIVDEQTGASRVTDEPADEQTRRLLHKVIDGVRGDMEQIRFNTAIAKLIELTNGVTRLAGTPREVAEPLVLMVAPFAPHVAEELWQRLGHQTSLTYADFPVADPALLVAETVTYPVQVNGKVRGRIEVPADAGETDVRAAALAAVAGPLAGKEPRKVIVIPGRMVSVVA</sequence>
<evidence type="ECO:0000256" key="4">
    <source>
        <dbReference type="ARBA" id="ARBA00022741"/>
    </source>
</evidence>
<evidence type="ECO:0000256" key="10">
    <source>
        <dbReference type="RuleBase" id="RU363039"/>
    </source>
</evidence>
<reference evidence="15 16" key="1">
    <citation type="submission" date="2021-01" db="EMBL/GenBank/DDBJ databases">
        <title>Whole genome shotgun sequence of Verrucosispora lutea NBRC 106530.</title>
        <authorList>
            <person name="Komaki H."/>
            <person name="Tamura T."/>
        </authorList>
    </citation>
    <scope>NUCLEOTIDE SEQUENCE [LARGE SCALE GENOMIC DNA]</scope>
    <source>
        <strain evidence="15 16">NBRC 106530</strain>
    </source>
</reference>
<dbReference type="EMBL" id="BOPB01000009">
    <property type="protein sequence ID" value="GIJ21390.1"/>
    <property type="molecule type" value="Genomic_DNA"/>
</dbReference>
<comment type="similarity">
    <text evidence="1 9 10">Belongs to the class-I aminoacyl-tRNA synthetase family.</text>
</comment>
<keyword evidence="16" id="KW-1185">Reference proteome</keyword>
<gene>
    <name evidence="9 15" type="primary">leuS</name>
    <name evidence="15" type="ORF">Vlu01_20140</name>
</gene>
<dbReference type="Proteomes" id="UP000643165">
    <property type="component" value="Unassembled WGS sequence"/>
</dbReference>
<feature type="domain" description="Methionyl/Leucyl tRNA synthetase" evidence="13">
    <location>
        <begin position="61"/>
        <end position="161"/>
    </location>
</feature>
<feature type="domain" description="Methionyl/Valyl/Leucyl/Isoleucyl-tRNA synthetase anticodon-binding" evidence="12">
    <location>
        <begin position="794"/>
        <end position="904"/>
    </location>
</feature>
<dbReference type="InterPro" id="IPR001412">
    <property type="entry name" value="aa-tRNA-synth_I_CS"/>
</dbReference>
<evidence type="ECO:0000256" key="8">
    <source>
        <dbReference type="ARBA" id="ARBA00047469"/>
    </source>
</evidence>
<dbReference type="SUPFAM" id="SSF50677">
    <property type="entry name" value="ValRS/IleRS/LeuRS editing domain"/>
    <property type="match status" value="1"/>
</dbReference>
<organism evidence="15 16">
    <name type="scientific">Micromonospora lutea</name>
    <dbReference type="NCBI Taxonomy" id="419825"/>
    <lineage>
        <taxon>Bacteria</taxon>
        <taxon>Bacillati</taxon>
        <taxon>Actinomycetota</taxon>
        <taxon>Actinomycetes</taxon>
        <taxon>Micromonosporales</taxon>
        <taxon>Micromonosporaceae</taxon>
        <taxon>Micromonospora</taxon>
    </lineage>
</organism>
<dbReference type="CDD" id="cd07958">
    <property type="entry name" value="Anticodon_Ia_Leu_BEm"/>
    <property type="match status" value="1"/>
</dbReference>
<dbReference type="PANTHER" id="PTHR43740">
    <property type="entry name" value="LEUCYL-TRNA SYNTHETASE"/>
    <property type="match status" value="1"/>
</dbReference>
<name>A0ABQ4ITZ2_9ACTN</name>
<dbReference type="Pfam" id="PF13603">
    <property type="entry name" value="tRNA-synt_1_2"/>
    <property type="match status" value="1"/>
</dbReference>